<sequence length="140" mass="15835">MTRQAQLVVDASLTAIDQKITLEMLRNRTVLRYFSEPTAADLSLQVDVMNELAELKIANPLIHSIYMVRADDRMVLNMSTTYPLNRYPDAAFIESSLHAPNSKWSDLRLYKELPLGDGDAGRDADAERVHLLGPLRADRH</sequence>
<name>A0A9X4QU84_9BACL</name>
<dbReference type="EMBL" id="JAPDIA010000003">
    <property type="protein sequence ID" value="MDG0810207.1"/>
    <property type="molecule type" value="Genomic_DNA"/>
</dbReference>
<dbReference type="RefSeq" id="WP_277531904.1">
    <property type="nucleotide sequence ID" value="NZ_JAPDIA010000003.1"/>
</dbReference>
<evidence type="ECO:0000313" key="1">
    <source>
        <dbReference type="EMBL" id="MDG0810207.1"/>
    </source>
</evidence>
<keyword evidence="2" id="KW-1185">Reference proteome</keyword>
<evidence type="ECO:0000313" key="2">
    <source>
        <dbReference type="Proteomes" id="UP001153404"/>
    </source>
</evidence>
<reference evidence="1" key="1">
    <citation type="submission" date="2022-10" db="EMBL/GenBank/DDBJ databases">
        <title>Comparative genomic analysis of Cohnella hashimotonis sp. nov., isolated from the International Space Station.</title>
        <authorList>
            <person name="Simpson A."/>
            <person name="Venkateswaran K."/>
        </authorList>
    </citation>
    <scope>NUCLEOTIDE SEQUENCE</scope>
    <source>
        <strain evidence="1">DSM 28161</strain>
    </source>
</reference>
<protein>
    <submittedName>
        <fullName evidence="1">Uncharacterized protein</fullName>
    </submittedName>
</protein>
<accession>A0A9X4QU84</accession>
<comment type="caution">
    <text evidence="1">The sequence shown here is derived from an EMBL/GenBank/DDBJ whole genome shotgun (WGS) entry which is preliminary data.</text>
</comment>
<dbReference type="Proteomes" id="UP001153404">
    <property type="component" value="Unassembled WGS sequence"/>
</dbReference>
<proteinExistence type="predicted"/>
<dbReference type="AlphaFoldDB" id="A0A9X4QU84"/>
<gene>
    <name evidence="1" type="ORF">OMP40_13280</name>
</gene>
<organism evidence="1 2">
    <name type="scientific">Cohnella rhizosphaerae</name>
    <dbReference type="NCBI Taxonomy" id="1457232"/>
    <lineage>
        <taxon>Bacteria</taxon>
        <taxon>Bacillati</taxon>
        <taxon>Bacillota</taxon>
        <taxon>Bacilli</taxon>
        <taxon>Bacillales</taxon>
        <taxon>Paenibacillaceae</taxon>
        <taxon>Cohnella</taxon>
    </lineage>
</organism>